<sequence length="64" mass="7087">MAMAFLMFLLFLFLVSLVFMVLGLAAPSILKKEKRSSTLIVTLPISAVLFLAIAVYYASLLMMI</sequence>
<reference evidence="2 3" key="1">
    <citation type="journal article" date="1979" name="Int. J. Syst. Evol. Microbiol.">
        <title>Bacillus globisporus subsp. marinus subsp. nov.</title>
        <authorList>
            <person name="Liu H."/>
        </authorList>
    </citation>
    <scope>NUCLEOTIDE SEQUENCE [LARGE SCALE GENOMIC DNA]</scope>
    <source>
        <strain evidence="2 3">DSM 1297</strain>
    </source>
</reference>
<name>A0ABV3Q7K3_9BACL</name>
<protein>
    <submittedName>
        <fullName evidence="2">Uncharacterized protein</fullName>
    </submittedName>
</protein>
<feature type="transmembrane region" description="Helical" evidence="1">
    <location>
        <begin position="41"/>
        <end position="63"/>
    </location>
</feature>
<evidence type="ECO:0000256" key="1">
    <source>
        <dbReference type="SAM" id="Phobius"/>
    </source>
</evidence>
<proteinExistence type="predicted"/>
<keyword evidence="1" id="KW-0812">Transmembrane</keyword>
<dbReference type="RefSeq" id="WP_367780844.1">
    <property type="nucleotide sequence ID" value="NZ_JBFMIA010000036.1"/>
</dbReference>
<keyword evidence="1" id="KW-0472">Membrane</keyword>
<keyword evidence="1" id="KW-1133">Transmembrane helix</keyword>
<accession>A0ABV3Q7K3</accession>
<dbReference type="EMBL" id="JBFMIA010000036">
    <property type="protein sequence ID" value="MEW9503355.1"/>
    <property type="molecule type" value="Genomic_DNA"/>
</dbReference>
<gene>
    <name evidence="2" type="ORF">AB1471_16415</name>
</gene>
<dbReference type="Proteomes" id="UP001556040">
    <property type="component" value="Unassembled WGS sequence"/>
</dbReference>
<evidence type="ECO:0000313" key="2">
    <source>
        <dbReference type="EMBL" id="MEW9503355.1"/>
    </source>
</evidence>
<keyword evidence="3" id="KW-1185">Reference proteome</keyword>
<organism evidence="2 3">
    <name type="scientific">Jeotgalibacillus marinus</name>
    <dbReference type="NCBI Taxonomy" id="86667"/>
    <lineage>
        <taxon>Bacteria</taxon>
        <taxon>Bacillati</taxon>
        <taxon>Bacillota</taxon>
        <taxon>Bacilli</taxon>
        <taxon>Bacillales</taxon>
        <taxon>Caryophanaceae</taxon>
        <taxon>Jeotgalibacillus</taxon>
    </lineage>
</organism>
<evidence type="ECO:0000313" key="3">
    <source>
        <dbReference type="Proteomes" id="UP001556040"/>
    </source>
</evidence>
<comment type="caution">
    <text evidence="2">The sequence shown here is derived from an EMBL/GenBank/DDBJ whole genome shotgun (WGS) entry which is preliminary data.</text>
</comment>